<sequence length="50" mass="5208">GKRQGSAPSGLNHQLGPALEELSSDEGEGADSETEDDDGDDDDDDDESDD</sequence>
<reference evidence="2 3" key="1">
    <citation type="journal article" date="2018" name="PLoS ONE">
        <title>The draft genome of Kipferlia bialata reveals reductive genome evolution in fornicate parasites.</title>
        <authorList>
            <person name="Tanifuji G."/>
            <person name="Takabayashi S."/>
            <person name="Kume K."/>
            <person name="Takagi M."/>
            <person name="Nakayama T."/>
            <person name="Kamikawa R."/>
            <person name="Inagaki Y."/>
            <person name="Hashimoto T."/>
        </authorList>
    </citation>
    <scope>NUCLEOTIDE SEQUENCE [LARGE SCALE GENOMIC DNA]</scope>
    <source>
        <strain evidence="2">NY0173</strain>
    </source>
</reference>
<dbReference type="Proteomes" id="UP000265618">
    <property type="component" value="Unassembled WGS sequence"/>
</dbReference>
<dbReference type="EMBL" id="BDIP01009569">
    <property type="protein sequence ID" value="GCA65053.1"/>
    <property type="molecule type" value="Genomic_DNA"/>
</dbReference>
<feature type="compositionally biased region" description="Acidic residues" evidence="1">
    <location>
        <begin position="22"/>
        <end position="50"/>
    </location>
</feature>
<evidence type="ECO:0000313" key="3">
    <source>
        <dbReference type="Proteomes" id="UP000265618"/>
    </source>
</evidence>
<accession>A0A391P573</accession>
<dbReference type="AlphaFoldDB" id="A0A391P573"/>
<feature type="compositionally biased region" description="Polar residues" evidence="1">
    <location>
        <begin position="1"/>
        <end position="12"/>
    </location>
</feature>
<proteinExistence type="predicted"/>
<feature type="region of interest" description="Disordered" evidence="1">
    <location>
        <begin position="1"/>
        <end position="50"/>
    </location>
</feature>
<protein>
    <submittedName>
        <fullName evidence="2">Uncharacterized protein</fullName>
    </submittedName>
</protein>
<comment type="caution">
    <text evidence="2">The sequence shown here is derived from an EMBL/GenBank/DDBJ whole genome shotgun (WGS) entry which is preliminary data.</text>
</comment>
<feature type="non-terminal residue" evidence="2">
    <location>
        <position position="1"/>
    </location>
</feature>
<gene>
    <name evidence="2" type="ORF">KIPB_016117</name>
</gene>
<evidence type="ECO:0000256" key="1">
    <source>
        <dbReference type="SAM" id="MobiDB-lite"/>
    </source>
</evidence>
<organism evidence="2 3">
    <name type="scientific">Kipferlia bialata</name>
    <dbReference type="NCBI Taxonomy" id="797122"/>
    <lineage>
        <taxon>Eukaryota</taxon>
        <taxon>Metamonada</taxon>
        <taxon>Carpediemonas-like organisms</taxon>
        <taxon>Kipferlia</taxon>
    </lineage>
</organism>
<keyword evidence="3" id="KW-1185">Reference proteome</keyword>
<name>A0A391P573_9EUKA</name>
<evidence type="ECO:0000313" key="2">
    <source>
        <dbReference type="EMBL" id="GCA65053.1"/>
    </source>
</evidence>